<reference evidence="3 4" key="1">
    <citation type="submission" date="2015-03" db="EMBL/GenBank/DDBJ databases">
        <title>Genome sequence of Pseudoalteromonas aurantia.</title>
        <authorList>
            <person name="Xie B.-B."/>
            <person name="Rong J.-C."/>
            <person name="Qin Q.-L."/>
            <person name="Zhang Y.-Z."/>
        </authorList>
    </citation>
    <scope>NUCLEOTIDE SEQUENCE [LARGE SCALE GENOMIC DNA]</scope>
    <source>
        <strain evidence="3 4">208</strain>
    </source>
</reference>
<protein>
    <recommendedName>
        <fullName evidence="2">Beta-lactamase-related domain-containing protein</fullName>
    </recommendedName>
</protein>
<feature type="signal peptide" evidence="1">
    <location>
        <begin position="1"/>
        <end position="30"/>
    </location>
</feature>
<evidence type="ECO:0000259" key="2">
    <source>
        <dbReference type="Pfam" id="PF00144"/>
    </source>
</evidence>
<dbReference type="InterPro" id="IPR001466">
    <property type="entry name" value="Beta-lactam-related"/>
</dbReference>
<evidence type="ECO:0000256" key="1">
    <source>
        <dbReference type="SAM" id="SignalP"/>
    </source>
</evidence>
<comment type="caution">
    <text evidence="3">The sequence shown here is derived from an EMBL/GenBank/DDBJ whole genome shotgun (WGS) entry which is preliminary data.</text>
</comment>
<dbReference type="RefSeq" id="WP_192506425.1">
    <property type="nucleotide sequence ID" value="NZ_AQGV01000011.1"/>
</dbReference>
<dbReference type="InterPro" id="IPR050789">
    <property type="entry name" value="Diverse_Enzym_Activities"/>
</dbReference>
<feature type="domain" description="Beta-lactamase-related" evidence="2">
    <location>
        <begin position="101"/>
        <end position="375"/>
    </location>
</feature>
<gene>
    <name evidence="3" type="ORF">PAUR_a0211</name>
</gene>
<name>A0ABR9E7G5_9GAMM</name>
<dbReference type="Gene3D" id="3.40.710.10">
    <property type="entry name" value="DD-peptidase/beta-lactamase superfamily"/>
    <property type="match status" value="1"/>
</dbReference>
<dbReference type="EMBL" id="AQGV01000011">
    <property type="protein sequence ID" value="MBE0366941.1"/>
    <property type="molecule type" value="Genomic_DNA"/>
</dbReference>
<feature type="chain" id="PRO_5046462539" description="Beta-lactamase-related domain-containing protein" evidence="1">
    <location>
        <begin position="31"/>
        <end position="398"/>
    </location>
</feature>
<sequence length="398" mass="43742">MASKLTIKILVMTTLLSVASNGIFISTANAESRIAPEVTNAEKSLSFWDLPYLKQAYISAAPKDRKEGISVGQLGDRVAKKNIIKLAEEIAQGKYGLYDGLLISHKGKLVFESYYRRGRVNLAAGQASAAKTYTSLALGRAIQLGYLSMADLDKPLVSFLKDVDTTKLVAGAEKITLHKALTMRGGIRVSDEQVKALEETPAKLKGQGQVQALLEHSTPINSESQRYSYGNFNPTLVMQVLDAVVPGTAQSFIKKELLDKLGITNYRWQNAISGLPEAGWRVSLTSRDMLKWGALLANKGKWQGEQLISMAYLNKGTRGIVQPAEAWIPKAYQYGYYIYQMDIPVKGKSYNANFAWGGGGQYIITIAELDLIVVIKGHDQEDKIMPHALKTIVPVFAH</sequence>
<evidence type="ECO:0000313" key="3">
    <source>
        <dbReference type="EMBL" id="MBE0366941.1"/>
    </source>
</evidence>
<dbReference type="Pfam" id="PF00144">
    <property type="entry name" value="Beta-lactamase"/>
    <property type="match status" value="1"/>
</dbReference>
<dbReference type="SUPFAM" id="SSF56601">
    <property type="entry name" value="beta-lactamase/transpeptidase-like"/>
    <property type="match status" value="1"/>
</dbReference>
<evidence type="ECO:0000313" key="4">
    <source>
        <dbReference type="Proteomes" id="UP000615755"/>
    </source>
</evidence>
<accession>A0ABR9E7G5</accession>
<proteinExistence type="predicted"/>
<dbReference type="Proteomes" id="UP000615755">
    <property type="component" value="Unassembled WGS sequence"/>
</dbReference>
<keyword evidence="4" id="KW-1185">Reference proteome</keyword>
<dbReference type="PANTHER" id="PTHR43283">
    <property type="entry name" value="BETA-LACTAMASE-RELATED"/>
    <property type="match status" value="1"/>
</dbReference>
<keyword evidence="1" id="KW-0732">Signal</keyword>
<dbReference type="InterPro" id="IPR012338">
    <property type="entry name" value="Beta-lactam/transpept-like"/>
</dbReference>
<organism evidence="3 4">
    <name type="scientific">Pseudoalteromonas aurantia 208</name>
    <dbReference type="NCBI Taxonomy" id="1314867"/>
    <lineage>
        <taxon>Bacteria</taxon>
        <taxon>Pseudomonadati</taxon>
        <taxon>Pseudomonadota</taxon>
        <taxon>Gammaproteobacteria</taxon>
        <taxon>Alteromonadales</taxon>
        <taxon>Pseudoalteromonadaceae</taxon>
        <taxon>Pseudoalteromonas</taxon>
    </lineage>
</organism>
<dbReference type="PANTHER" id="PTHR43283:SF7">
    <property type="entry name" value="BETA-LACTAMASE-RELATED DOMAIN-CONTAINING PROTEIN"/>
    <property type="match status" value="1"/>
</dbReference>